<feature type="chain" id="PRO_5013189230" description="Olfactory receptor" evidence="12">
    <location>
        <begin position="17"/>
        <end position="332"/>
    </location>
</feature>
<keyword evidence="8 10" id="KW-0675">Receptor</keyword>
<evidence type="ECO:0000256" key="10">
    <source>
        <dbReference type="RuleBase" id="RU000688"/>
    </source>
</evidence>
<sequence length="332" mass="36977">MHFFLVNLAFLDICYCSVTLPKMLADLFSNPQTIAYNACMVQLLFLHFLGAAEMFLLLAMAYDRYVAICKPLRYTVLVNRTVCHVLVGASWGGGFLHGIILFALTIKLPFCGLNILDNFFCDVRQLAKLACANNYTVELLMFLNNGIVIVTSFVLLLISYTVLLLKLQTHSTKAKKKITSTCVSHIVVVFDTFGPAIYIYVLPFQAVSVEKVVALFHTVIFPLTNPIIYTLCNKEIKSSMWKSSFEGMSMVTISAVPHPLFLKVMHCGLIINGNLPNWEKVDANRIPAPKPMVISLLEEGEEPWIPDVGSHEAMAGDVSPGEVVKARRKLKP</sequence>
<evidence type="ECO:0000313" key="15">
    <source>
        <dbReference type="Proteomes" id="UP000198323"/>
    </source>
</evidence>
<dbReference type="FunFam" id="1.20.1070.10:FF:000012">
    <property type="entry name" value="Olfactory receptor"/>
    <property type="match status" value="1"/>
</dbReference>
<keyword evidence="9 10" id="KW-0807">Transducer</keyword>
<keyword evidence="5 10" id="KW-0297">G-protein coupled receptor</keyword>
<keyword evidence="11" id="KW-0716">Sensory transduction</keyword>
<feature type="transmembrane region" description="Helical" evidence="11">
    <location>
        <begin position="40"/>
        <end position="62"/>
    </location>
</feature>
<dbReference type="Proteomes" id="UP000198323">
    <property type="component" value="Unassembled WGS sequence"/>
</dbReference>
<organism evidence="14 15">
    <name type="scientific">Callipepla squamata</name>
    <name type="common">Scaled quail</name>
    <dbReference type="NCBI Taxonomy" id="9009"/>
    <lineage>
        <taxon>Eukaryota</taxon>
        <taxon>Metazoa</taxon>
        <taxon>Chordata</taxon>
        <taxon>Craniata</taxon>
        <taxon>Vertebrata</taxon>
        <taxon>Euteleostomi</taxon>
        <taxon>Archelosauria</taxon>
        <taxon>Archosauria</taxon>
        <taxon>Dinosauria</taxon>
        <taxon>Saurischia</taxon>
        <taxon>Theropoda</taxon>
        <taxon>Coelurosauria</taxon>
        <taxon>Aves</taxon>
        <taxon>Neognathae</taxon>
        <taxon>Galloanserae</taxon>
        <taxon>Galliformes</taxon>
        <taxon>Odontophoridae</taxon>
        <taxon>Callipepla</taxon>
    </lineage>
</organism>
<keyword evidence="7" id="KW-1015">Disulfide bond</keyword>
<dbReference type="EMBL" id="MCFN01000072">
    <property type="protein sequence ID" value="OXB66085.1"/>
    <property type="molecule type" value="Genomic_DNA"/>
</dbReference>
<comment type="caution">
    <text evidence="14">The sequence shown here is derived from an EMBL/GenBank/DDBJ whole genome shotgun (WGS) entry which is preliminary data.</text>
</comment>
<proteinExistence type="inferred from homology"/>
<keyword evidence="3 10" id="KW-0812">Transmembrane</keyword>
<evidence type="ECO:0000256" key="8">
    <source>
        <dbReference type="ARBA" id="ARBA00023170"/>
    </source>
</evidence>
<evidence type="ECO:0000259" key="13">
    <source>
        <dbReference type="PROSITE" id="PS50262"/>
    </source>
</evidence>
<protein>
    <recommendedName>
        <fullName evidence="11">Olfactory receptor</fullName>
    </recommendedName>
</protein>
<keyword evidence="11" id="KW-0552">Olfaction</keyword>
<feature type="domain" description="G-protein coupled receptors family 1 profile" evidence="13">
    <location>
        <begin position="1"/>
        <end position="229"/>
    </location>
</feature>
<keyword evidence="4 11" id="KW-1133">Transmembrane helix</keyword>
<keyword evidence="6 11" id="KW-0472">Membrane</keyword>
<evidence type="ECO:0000256" key="2">
    <source>
        <dbReference type="ARBA" id="ARBA00010663"/>
    </source>
</evidence>
<feature type="transmembrane region" description="Helical" evidence="11">
    <location>
        <begin position="212"/>
        <end position="232"/>
    </location>
</feature>
<evidence type="ECO:0000256" key="4">
    <source>
        <dbReference type="ARBA" id="ARBA00022989"/>
    </source>
</evidence>
<accession>A0A226NEV1</accession>
<dbReference type="PANTHER" id="PTHR48002">
    <property type="entry name" value="OLFACTORY RECEPTOR"/>
    <property type="match status" value="1"/>
</dbReference>
<dbReference type="InterPro" id="IPR017452">
    <property type="entry name" value="GPCR_Rhodpsn_7TM"/>
</dbReference>
<dbReference type="Gene3D" id="1.20.1070.10">
    <property type="entry name" value="Rhodopsin 7-helix transmembrane proteins"/>
    <property type="match status" value="1"/>
</dbReference>
<dbReference type="GO" id="GO:0004984">
    <property type="term" value="F:olfactory receptor activity"/>
    <property type="evidence" value="ECO:0007669"/>
    <property type="project" value="InterPro"/>
</dbReference>
<evidence type="ECO:0000256" key="1">
    <source>
        <dbReference type="ARBA" id="ARBA00004141"/>
    </source>
</evidence>
<dbReference type="OrthoDB" id="6130476at2759"/>
<dbReference type="GO" id="GO:0004930">
    <property type="term" value="F:G protein-coupled receptor activity"/>
    <property type="evidence" value="ECO:0007669"/>
    <property type="project" value="UniProtKB-KW"/>
</dbReference>
<keyword evidence="12" id="KW-0732">Signal</keyword>
<feature type="signal peptide" evidence="12">
    <location>
        <begin position="1"/>
        <end position="16"/>
    </location>
</feature>
<name>A0A226NEV1_CALSU</name>
<feature type="transmembrane region" description="Helical" evidence="11">
    <location>
        <begin position="186"/>
        <end position="206"/>
    </location>
</feature>
<dbReference type="PRINTS" id="PR00237">
    <property type="entry name" value="GPCRRHODOPSN"/>
</dbReference>
<dbReference type="InterPro" id="IPR000276">
    <property type="entry name" value="GPCR_Rhodpsn"/>
</dbReference>
<evidence type="ECO:0000256" key="9">
    <source>
        <dbReference type="ARBA" id="ARBA00023224"/>
    </source>
</evidence>
<feature type="transmembrane region" description="Helical" evidence="11">
    <location>
        <begin position="142"/>
        <end position="165"/>
    </location>
</feature>
<evidence type="ECO:0000256" key="3">
    <source>
        <dbReference type="ARBA" id="ARBA00022692"/>
    </source>
</evidence>
<keyword evidence="11" id="KW-1003">Cell membrane</keyword>
<feature type="transmembrane region" description="Helical" evidence="11">
    <location>
        <begin position="82"/>
        <end position="106"/>
    </location>
</feature>
<dbReference type="AlphaFoldDB" id="A0A226NEV1"/>
<comment type="similarity">
    <text evidence="2 10">Belongs to the G-protein coupled receptor 1 family.</text>
</comment>
<dbReference type="InterPro" id="IPR050427">
    <property type="entry name" value="Olfactory_Receptors"/>
</dbReference>
<dbReference type="PROSITE" id="PS00237">
    <property type="entry name" value="G_PROTEIN_RECEP_F1_1"/>
    <property type="match status" value="1"/>
</dbReference>
<keyword evidence="15" id="KW-1185">Reference proteome</keyword>
<dbReference type="GO" id="GO:0005886">
    <property type="term" value="C:plasma membrane"/>
    <property type="evidence" value="ECO:0007669"/>
    <property type="project" value="UniProtKB-SubCell"/>
</dbReference>
<dbReference type="SUPFAM" id="SSF81321">
    <property type="entry name" value="Family A G protein-coupled receptor-like"/>
    <property type="match status" value="1"/>
</dbReference>
<dbReference type="Pfam" id="PF13853">
    <property type="entry name" value="7tm_4"/>
    <property type="match status" value="1"/>
</dbReference>
<dbReference type="PROSITE" id="PS50262">
    <property type="entry name" value="G_PROTEIN_RECEP_F1_2"/>
    <property type="match status" value="1"/>
</dbReference>
<dbReference type="PRINTS" id="PR00245">
    <property type="entry name" value="OLFACTORYR"/>
</dbReference>
<gene>
    <name evidence="14" type="ORF">ASZ78_010990</name>
</gene>
<evidence type="ECO:0000256" key="7">
    <source>
        <dbReference type="ARBA" id="ARBA00023157"/>
    </source>
</evidence>
<evidence type="ECO:0000256" key="12">
    <source>
        <dbReference type="SAM" id="SignalP"/>
    </source>
</evidence>
<evidence type="ECO:0000256" key="11">
    <source>
        <dbReference type="RuleBase" id="RU363047"/>
    </source>
</evidence>
<evidence type="ECO:0000256" key="5">
    <source>
        <dbReference type="ARBA" id="ARBA00023040"/>
    </source>
</evidence>
<dbReference type="InterPro" id="IPR000725">
    <property type="entry name" value="Olfact_rcpt"/>
</dbReference>
<reference evidence="14 15" key="1">
    <citation type="submission" date="2016-07" db="EMBL/GenBank/DDBJ databases">
        <title>Disparate Historic Effective Population Sizes Predicted by Modern Levels of Genome Diversity for the Scaled Quail (Callipepla squamata) and the Northern Bobwhite (Colinus virginianus): Inferences from First and Second Generation Draft Genome Assemblies for Sympatric New World Quail.</title>
        <authorList>
            <person name="Oldeschulte D.L."/>
            <person name="Halley Y.A."/>
            <person name="Bhattarai E.K."/>
            <person name="Brashear W.A."/>
            <person name="Hill J."/>
            <person name="Metz R.P."/>
            <person name="Johnson C.D."/>
            <person name="Rollins D."/>
            <person name="Peterson M.J."/>
            <person name="Bickhart D.M."/>
            <person name="Decker J.E."/>
            <person name="Seabury C.M."/>
        </authorList>
    </citation>
    <scope>NUCLEOTIDE SEQUENCE [LARGE SCALE GENOMIC DNA]</scope>
    <source>
        <strain evidence="14 15">Texas</strain>
        <tissue evidence="14">Leg muscle</tissue>
    </source>
</reference>
<dbReference type="STRING" id="9009.A0A226NEV1"/>
<evidence type="ECO:0000256" key="6">
    <source>
        <dbReference type="ARBA" id="ARBA00023136"/>
    </source>
</evidence>
<comment type="subcellular location">
    <subcellularLocation>
        <location evidence="11">Cell membrane</location>
        <topology evidence="11">Multi-pass membrane protein</topology>
    </subcellularLocation>
    <subcellularLocation>
        <location evidence="1">Membrane</location>
        <topology evidence="1">Multi-pass membrane protein</topology>
    </subcellularLocation>
</comment>
<evidence type="ECO:0000313" key="14">
    <source>
        <dbReference type="EMBL" id="OXB66085.1"/>
    </source>
</evidence>